<feature type="compositionally biased region" description="Polar residues" evidence="1">
    <location>
        <begin position="1"/>
        <end position="32"/>
    </location>
</feature>
<feature type="compositionally biased region" description="Basic and acidic residues" evidence="1">
    <location>
        <begin position="35"/>
        <end position="46"/>
    </location>
</feature>
<keyword evidence="3" id="KW-1185">Reference proteome</keyword>
<evidence type="ECO:0000256" key="1">
    <source>
        <dbReference type="SAM" id="MobiDB-lite"/>
    </source>
</evidence>
<dbReference type="EMBL" id="CAJNOC010004572">
    <property type="protein sequence ID" value="CAF1026446.1"/>
    <property type="molecule type" value="Genomic_DNA"/>
</dbReference>
<protein>
    <submittedName>
        <fullName evidence="2">Uncharacterized protein</fullName>
    </submittedName>
</protein>
<dbReference type="AlphaFoldDB" id="A0A814IN44"/>
<proteinExistence type="predicted"/>
<accession>A0A814IN44</accession>
<sequence length="46" mass="5297">YSSDIKPNSSNKIKTNEPQIPSYQGNWDNTPKLSDFIHNKNDPTFD</sequence>
<reference evidence="2" key="1">
    <citation type="submission" date="2021-02" db="EMBL/GenBank/DDBJ databases">
        <authorList>
            <person name="Nowell W R."/>
        </authorList>
    </citation>
    <scope>NUCLEOTIDE SEQUENCE</scope>
    <source>
        <strain evidence="2">Ploen Becks lab</strain>
    </source>
</reference>
<evidence type="ECO:0000313" key="2">
    <source>
        <dbReference type="EMBL" id="CAF1026446.1"/>
    </source>
</evidence>
<evidence type="ECO:0000313" key="3">
    <source>
        <dbReference type="Proteomes" id="UP000663879"/>
    </source>
</evidence>
<organism evidence="2 3">
    <name type="scientific">Brachionus calyciflorus</name>
    <dbReference type="NCBI Taxonomy" id="104777"/>
    <lineage>
        <taxon>Eukaryota</taxon>
        <taxon>Metazoa</taxon>
        <taxon>Spiralia</taxon>
        <taxon>Gnathifera</taxon>
        <taxon>Rotifera</taxon>
        <taxon>Eurotatoria</taxon>
        <taxon>Monogononta</taxon>
        <taxon>Pseudotrocha</taxon>
        <taxon>Ploima</taxon>
        <taxon>Brachionidae</taxon>
        <taxon>Brachionus</taxon>
    </lineage>
</organism>
<gene>
    <name evidence="2" type="ORF">OXX778_LOCUS17642</name>
</gene>
<comment type="caution">
    <text evidence="2">The sequence shown here is derived from an EMBL/GenBank/DDBJ whole genome shotgun (WGS) entry which is preliminary data.</text>
</comment>
<feature type="non-terminal residue" evidence="2">
    <location>
        <position position="1"/>
    </location>
</feature>
<dbReference type="Proteomes" id="UP000663879">
    <property type="component" value="Unassembled WGS sequence"/>
</dbReference>
<name>A0A814IN44_9BILA</name>
<feature type="region of interest" description="Disordered" evidence="1">
    <location>
        <begin position="1"/>
        <end position="46"/>
    </location>
</feature>